<dbReference type="EMBL" id="UINC01103645">
    <property type="protein sequence ID" value="SVC66181.1"/>
    <property type="molecule type" value="Genomic_DNA"/>
</dbReference>
<evidence type="ECO:0000313" key="2">
    <source>
        <dbReference type="EMBL" id="SVC66181.1"/>
    </source>
</evidence>
<feature type="compositionally biased region" description="Basic and acidic residues" evidence="1">
    <location>
        <begin position="35"/>
        <end position="44"/>
    </location>
</feature>
<protein>
    <submittedName>
        <fullName evidence="2">Uncharacterized protein</fullName>
    </submittedName>
</protein>
<accession>A0A382P2W8</accession>
<dbReference type="AlphaFoldDB" id="A0A382P2W8"/>
<feature type="compositionally biased region" description="Polar residues" evidence="1">
    <location>
        <begin position="1"/>
        <end position="21"/>
    </location>
</feature>
<feature type="region of interest" description="Disordered" evidence="1">
    <location>
        <begin position="1"/>
        <end position="44"/>
    </location>
</feature>
<organism evidence="2">
    <name type="scientific">marine metagenome</name>
    <dbReference type="NCBI Taxonomy" id="408172"/>
    <lineage>
        <taxon>unclassified sequences</taxon>
        <taxon>metagenomes</taxon>
        <taxon>ecological metagenomes</taxon>
    </lineage>
</organism>
<evidence type="ECO:0000256" key="1">
    <source>
        <dbReference type="SAM" id="MobiDB-lite"/>
    </source>
</evidence>
<proteinExistence type="predicted"/>
<name>A0A382P2W8_9ZZZZ</name>
<reference evidence="2" key="1">
    <citation type="submission" date="2018-05" db="EMBL/GenBank/DDBJ databases">
        <authorList>
            <person name="Lanie J.A."/>
            <person name="Ng W.-L."/>
            <person name="Kazmierczak K.M."/>
            <person name="Andrzejewski T.M."/>
            <person name="Davidsen T.M."/>
            <person name="Wayne K.J."/>
            <person name="Tettelin H."/>
            <person name="Glass J.I."/>
            <person name="Rusch D."/>
            <person name="Podicherti R."/>
            <person name="Tsui H.-C.T."/>
            <person name="Winkler M.E."/>
        </authorList>
    </citation>
    <scope>NUCLEOTIDE SEQUENCE</scope>
</reference>
<gene>
    <name evidence="2" type="ORF">METZ01_LOCUS319035</name>
</gene>
<sequence length="44" mass="4998">MVQPRTNYSTKTAEAIRSNQAPGHKFSETAPTRLAEVKQLKVRR</sequence>